<evidence type="ECO:0000259" key="3">
    <source>
        <dbReference type="PROSITE" id="PS50110"/>
    </source>
</evidence>
<dbReference type="CDD" id="cd00156">
    <property type="entry name" value="REC"/>
    <property type="match status" value="1"/>
</dbReference>
<dbReference type="RefSeq" id="WP_024096194.1">
    <property type="nucleotide sequence ID" value="NZ_CP010588.1"/>
</dbReference>
<dbReference type="PROSITE" id="PS50110">
    <property type="entry name" value="RESPONSE_REGULATORY"/>
    <property type="match status" value="1"/>
</dbReference>
<feature type="domain" description="Response regulatory" evidence="3">
    <location>
        <begin position="21"/>
        <end position="139"/>
    </location>
</feature>
<organism evidence="4 5">
    <name type="scientific">Phaeobacter gallaeciensis</name>
    <dbReference type="NCBI Taxonomy" id="60890"/>
    <lineage>
        <taxon>Bacteria</taxon>
        <taxon>Pseudomonadati</taxon>
        <taxon>Pseudomonadota</taxon>
        <taxon>Alphaproteobacteria</taxon>
        <taxon>Rhodobacterales</taxon>
        <taxon>Roseobacteraceae</taxon>
        <taxon>Phaeobacter</taxon>
    </lineage>
</organism>
<feature type="modified residue" description="4-aspartylphosphate" evidence="2">
    <location>
        <position position="72"/>
    </location>
</feature>
<accession>A0AAC9Z8F4</accession>
<sequence length="230" mass="25797">MNGTEVTIETSHPTLPSSNLCVLVLDDSEFDRTRMRRLIAQADRTVEVITCSDIQDLEKALEENIVDLCLIDHQLRDASGLEAVAVVKKRLETEEVPVVMISGREDTEAVVSSIRAGCVDYVGKGNLTAEKLHGVIYNSIAETFSNPAMKSEVQDATRNVIRGMAEGCISELQPKLRRMYRQISFIRGCHNQGLTPSPEALDEIETHCLNIWRFFDEIENYSNSFNAVRH</sequence>
<dbReference type="InterPro" id="IPR001789">
    <property type="entry name" value="Sig_transdc_resp-reg_receiver"/>
</dbReference>
<evidence type="ECO:0000313" key="5">
    <source>
        <dbReference type="Proteomes" id="UP000217545"/>
    </source>
</evidence>
<dbReference type="Pfam" id="PF00072">
    <property type="entry name" value="Response_reg"/>
    <property type="match status" value="1"/>
</dbReference>
<dbReference type="EMBL" id="CP010784">
    <property type="protein sequence ID" value="ATF04799.1"/>
    <property type="molecule type" value="Genomic_DNA"/>
</dbReference>
<dbReference type="PANTHER" id="PTHR44591:SF3">
    <property type="entry name" value="RESPONSE REGULATORY DOMAIN-CONTAINING PROTEIN"/>
    <property type="match status" value="1"/>
</dbReference>
<dbReference type="InterPro" id="IPR011006">
    <property type="entry name" value="CheY-like_superfamily"/>
</dbReference>
<evidence type="ECO:0000256" key="2">
    <source>
        <dbReference type="PROSITE-ProRule" id="PRU00169"/>
    </source>
</evidence>
<protein>
    <submittedName>
        <fullName evidence="4">Response regulator</fullName>
    </submittedName>
</protein>
<keyword evidence="1 2" id="KW-0597">Phosphoprotein</keyword>
<evidence type="ECO:0000256" key="1">
    <source>
        <dbReference type="ARBA" id="ARBA00022553"/>
    </source>
</evidence>
<dbReference type="PANTHER" id="PTHR44591">
    <property type="entry name" value="STRESS RESPONSE REGULATOR PROTEIN 1"/>
    <property type="match status" value="1"/>
</dbReference>
<dbReference type="GeneID" id="31845148"/>
<dbReference type="GO" id="GO:0000160">
    <property type="term" value="P:phosphorelay signal transduction system"/>
    <property type="evidence" value="ECO:0007669"/>
    <property type="project" value="InterPro"/>
</dbReference>
<evidence type="ECO:0000313" key="4">
    <source>
        <dbReference type="EMBL" id="ATF04799.1"/>
    </source>
</evidence>
<gene>
    <name evidence="4" type="ORF">PhaeoP63_00699</name>
</gene>
<dbReference type="InterPro" id="IPR050595">
    <property type="entry name" value="Bact_response_regulator"/>
</dbReference>
<dbReference type="Proteomes" id="UP000217545">
    <property type="component" value="Chromosome"/>
</dbReference>
<dbReference type="SMART" id="SM00448">
    <property type="entry name" value="REC"/>
    <property type="match status" value="1"/>
</dbReference>
<dbReference type="SUPFAM" id="SSF52172">
    <property type="entry name" value="CheY-like"/>
    <property type="match status" value="1"/>
</dbReference>
<name>A0AAC9Z8F4_9RHOB</name>
<dbReference type="AlphaFoldDB" id="A0AAC9Z8F4"/>
<proteinExistence type="predicted"/>
<dbReference type="Gene3D" id="3.40.50.2300">
    <property type="match status" value="1"/>
</dbReference>
<reference evidence="4 5" key="1">
    <citation type="journal article" date="2017" name="Front. Microbiol.">
        <title>Phaeobacter piscinae sp. nov., a species of the Roseobacter group and potential aquaculture probiont.</title>
        <authorList>
            <person name="Sonnenschein E.C."/>
            <person name="Phippen C.B.W."/>
            <person name="Nielsen K.F."/>
            <person name="Mateiu R.V."/>
            <person name="Melchiorsen J."/>
            <person name="Gram L."/>
            <person name="Overmann J."/>
            <person name="Freese H.M."/>
        </authorList>
    </citation>
    <scope>NUCLEOTIDE SEQUENCE [LARGE SCALE GENOMIC DNA]</scope>
    <source>
        <strain evidence="4 5">P63</strain>
    </source>
</reference>